<dbReference type="OrthoDB" id="2432613at2759"/>
<dbReference type="EMBL" id="PJQD01000122">
    <property type="protein sequence ID" value="POY70326.1"/>
    <property type="molecule type" value="Genomic_DNA"/>
</dbReference>
<dbReference type="Pfam" id="PF10342">
    <property type="entry name" value="Kre9_KNH"/>
    <property type="match status" value="1"/>
</dbReference>
<evidence type="ECO:0000259" key="3">
    <source>
        <dbReference type="Pfam" id="PF10342"/>
    </source>
</evidence>
<evidence type="ECO:0000313" key="4">
    <source>
        <dbReference type="EMBL" id="POY70326.1"/>
    </source>
</evidence>
<evidence type="ECO:0000256" key="1">
    <source>
        <dbReference type="ARBA" id="ARBA00022729"/>
    </source>
</evidence>
<gene>
    <name evidence="4" type="ORF">BMF94_6606</name>
</gene>
<keyword evidence="5" id="KW-1185">Reference proteome</keyword>
<dbReference type="PANTHER" id="PTHR40633:SF1">
    <property type="entry name" value="GPI ANCHORED SERINE-THREONINE RICH PROTEIN (AFU_ORTHOLOGUE AFUA_1G03630)"/>
    <property type="match status" value="1"/>
</dbReference>
<accession>A0A2S5B0N1</accession>
<dbReference type="PANTHER" id="PTHR40633">
    <property type="entry name" value="MATRIX PROTEIN, PUTATIVE (AFU_ORTHOLOGUE AFUA_8G05410)-RELATED"/>
    <property type="match status" value="1"/>
</dbReference>
<evidence type="ECO:0000313" key="5">
    <source>
        <dbReference type="Proteomes" id="UP000237144"/>
    </source>
</evidence>
<feature type="chain" id="PRO_5015430853" description="Yeast cell wall synthesis Kre9/Knh1-like N-terminal domain-containing protein" evidence="2">
    <location>
        <begin position="25"/>
        <end position="286"/>
    </location>
</feature>
<dbReference type="InterPro" id="IPR018466">
    <property type="entry name" value="Kre9/Knh1-like_N"/>
</dbReference>
<sequence length="286" mass="27698">MRSVTQLRAAAAVVALSAATAVLGDVVPTAPGPGEVFRVGQKCNIQWNLDTTGTWTSFEIQLMTGSNLAMVPVQTVATGIDGTTGAGTIDFTCPSVTPNSAIYFYQYTQAGAPTAWTTRFTIAAADGSTTPPTDTTAGIAWGTGQLVGQANVASLPASSAAVSSAAASASASVPVANSKSRASAAVATSSIVSTSASTTTATTTTTAPSSTFVTSVTSSSSASPIASGLTSLSPAAVVVTVTSQSAAPSGSAGAVNANVNGAAGRAMSSVTAALLGGVAFAAALFA</sequence>
<evidence type="ECO:0000256" key="2">
    <source>
        <dbReference type="SAM" id="SignalP"/>
    </source>
</evidence>
<dbReference type="STRING" id="741276.A0A2S5B0N1"/>
<dbReference type="Proteomes" id="UP000237144">
    <property type="component" value="Unassembled WGS sequence"/>
</dbReference>
<organism evidence="4 5">
    <name type="scientific">Rhodotorula taiwanensis</name>
    <dbReference type="NCBI Taxonomy" id="741276"/>
    <lineage>
        <taxon>Eukaryota</taxon>
        <taxon>Fungi</taxon>
        <taxon>Dikarya</taxon>
        <taxon>Basidiomycota</taxon>
        <taxon>Pucciniomycotina</taxon>
        <taxon>Microbotryomycetes</taxon>
        <taxon>Sporidiobolales</taxon>
        <taxon>Sporidiobolaceae</taxon>
        <taxon>Rhodotorula</taxon>
    </lineage>
</organism>
<name>A0A2S5B0N1_9BASI</name>
<protein>
    <recommendedName>
        <fullName evidence="3">Yeast cell wall synthesis Kre9/Knh1-like N-terminal domain-containing protein</fullName>
    </recommendedName>
</protein>
<comment type="caution">
    <text evidence="4">The sequence shown here is derived from an EMBL/GenBank/DDBJ whole genome shotgun (WGS) entry which is preliminary data.</text>
</comment>
<feature type="signal peptide" evidence="2">
    <location>
        <begin position="1"/>
        <end position="24"/>
    </location>
</feature>
<feature type="domain" description="Yeast cell wall synthesis Kre9/Knh1-like N-terminal" evidence="3">
    <location>
        <begin position="31"/>
        <end position="122"/>
    </location>
</feature>
<keyword evidence="1 2" id="KW-0732">Signal</keyword>
<proteinExistence type="predicted"/>
<dbReference type="AlphaFoldDB" id="A0A2S5B0N1"/>
<reference evidence="4 5" key="1">
    <citation type="journal article" date="2018" name="Front. Microbiol.">
        <title>Prospects for Fungal Bioremediation of Acidic Radioactive Waste Sites: Characterization and Genome Sequence of Rhodotorula taiwanensis MD1149.</title>
        <authorList>
            <person name="Tkavc R."/>
            <person name="Matrosova V.Y."/>
            <person name="Grichenko O.E."/>
            <person name="Gostincar C."/>
            <person name="Volpe R.P."/>
            <person name="Klimenkova P."/>
            <person name="Gaidamakova E.K."/>
            <person name="Zhou C.E."/>
            <person name="Stewart B.J."/>
            <person name="Lyman M.G."/>
            <person name="Malfatti S.A."/>
            <person name="Rubinfeld B."/>
            <person name="Courtot M."/>
            <person name="Singh J."/>
            <person name="Dalgard C.L."/>
            <person name="Hamilton T."/>
            <person name="Frey K.G."/>
            <person name="Gunde-Cimerman N."/>
            <person name="Dugan L."/>
            <person name="Daly M.J."/>
        </authorList>
    </citation>
    <scope>NUCLEOTIDE SEQUENCE [LARGE SCALE GENOMIC DNA]</scope>
    <source>
        <strain evidence="4 5">MD1149</strain>
    </source>
</reference>
<dbReference type="InterPro" id="IPR052982">
    <property type="entry name" value="SRP1/TIP1-like"/>
</dbReference>